<name>A0ABT9RM13_9ACTN</name>
<feature type="compositionally biased region" description="Low complexity" evidence="1">
    <location>
        <begin position="47"/>
        <end position="57"/>
    </location>
</feature>
<dbReference type="RefSeq" id="WP_306876162.1">
    <property type="nucleotide sequence ID" value="NZ_JAUSRB010000003.1"/>
</dbReference>
<evidence type="ECO:0000313" key="3">
    <source>
        <dbReference type="Proteomes" id="UP001230426"/>
    </source>
</evidence>
<keyword evidence="3" id="KW-1185">Reference proteome</keyword>
<dbReference type="Gene3D" id="6.10.180.30">
    <property type="match status" value="1"/>
</dbReference>
<reference evidence="2 3" key="1">
    <citation type="submission" date="2023-07" db="EMBL/GenBank/DDBJ databases">
        <title>Sequencing the genomes of 1000 actinobacteria strains.</title>
        <authorList>
            <person name="Klenk H.-P."/>
        </authorList>
    </citation>
    <scope>NUCLEOTIDE SEQUENCE [LARGE SCALE GENOMIC DNA]</scope>
    <source>
        <strain evidence="2 3">DSM 44109</strain>
    </source>
</reference>
<dbReference type="EMBL" id="JAUSRB010000003">
    <property type="protein sequence ID" value="MDP9870312.1"/>
    <property type="molecule type" value="Genomic_DNA"/>
</dbReference>
<evidence type="ECO:0000313" key="2">
    <source>
        <dbReference type="EMBL" id="MDP9870312.1"/>
    </source>
</evidence>
<protein>
    <submittedName>
        <fullName evidence="2">Uncharacterized protein</fullName>
    </submittedName>
</protein>
<feature type="region of interest" description="Disordered" evidence="1">
    <location>
        <begin position="206"/>
        <end position="227"/>
    </location>
</feature>
<sequence length="227" mass="23748">MPTLMTRTVMPELGDSKDPVSPPTGGPRRAPRARGNKRAGQEGAGPGEPETAATAPADKPRTTRARRQTSASPAATGGKSTGKPAADKPASGKQPSARRRPEPVASISAEERAAARAELIEDGLRKKPTSVTISNRLLERAKAAVYGAGAKAYVAGEDYDGPASFAQLVEFGIADWVLDLERRFNDGKPFPTVYRLPPGPSAVGAQRGAALRKAKRQAAAEADGEEE</sequence>
<gene>
    <name evidence="2" type="ORF">J2S55_009650</name>
</gene>
<feature type="region of interest" description="Disordered" evidence="1">
    <location>
        <begin position="1"/>
        <end position="112"/>
    </location>
</feature>
<dbReference type="Proteomes" id="UP001230426">
    <property type="component" value="Unassembled WGS sequence"/>
</dbReference>
<organism evidence="2 3">
    <name type="scientific">Streptosporangium brasiliense</name>
    <dbReference type="NCBI Taxonomy" id="47480"/>
    <lineage>
        <taxon>Bacteria</taxon>
        <taxon>Bacillati</taxon>
        <taxon>Actinomycetota</taxon>
        <taxon>Actinomycetes</taxon>
        <taxon>Streptosporangiales</taxon>
        <taxon>Streptosporangiaceae</taxon>
        <taxon>Streptosporangium</taxon>
    </lineage>
</organism>
<accession>A0ABT9RM13</accession>
<evidence type="ECO:0000256" key="1">
    <source>
        <dbReference type="SAM" id="MobiDB-lite"/>
    </source>
</evidence>
<comment type="caution">
    <text evidence="2">The sequence shown here is derived from an EMBL/GenBank/DDBJ whole genome shotgun (WGS) entry which is preliminary data.</text>
</comment>
<proteinExistence type="predicted"/>